<dbReference type="Proteomes" id="UP001173802">
    <property type="component" value="Unassembled WGS sequence"/>
</dbReference>
<protein>
    <submittedName>
        <fullName evidence="1">Adenine-specific methyltransferase EcoRI family protein</fullName>
    </submittedName>
</protein>
<organism evidence="1 2">
    <name type="scientific">Helicobacter zhangjianzhongii</name>
    <dbReference type="NCBI Taxonomy" id="2974574"/>
    <lineage>
        <taxon>Bacteria</taxon>
        <taxon>Pseudomonadati</taxon>
        <taxon>Campylobacterota</taxon>
        <taxon>Epsilonproteobacteria</taxon>
        <taxon>Campylobacterales</taxon>
        <taxon>Helicobacteraceae</taxon>
        <taxon>Helicobacter</taxon>
    </lineage>
</organism>
<gene>
    <name evidence="1" type="ORF">NYG90_03975</name>
</gene>
<reference evidence="1 2" key="1">
    <citation type="journal article" date="2023" name="Microorganisms">
        <title>Isolation and Genomic Characteristics of Cat-Borne Campylobacter felis sp. nov. and Sheep-Borne Campylobacter ovis sp. nov.</title>
        <authorList>
            <person name="Wang H."/>
            <person name="Li Y."/>
            <person name="Gu Y."/>
            <person name="Zhou G."/>
            <person name="Chen X."/>
            <person name="Zhang X."/>
            <person name="Shao Z."/>
            <person name="Zhang J."/>
            <person name="Zhang M."/>
        </authorList>
    </citation>
    <scope>NUCLEOTIDE SEQUENCE [LARGE SCALE GENOMIC DNA]</scope>
    <source>
        <strain evidence="1 2">XJK30-2</strain>
    </source>
</reference>
<evidence type="ECO:0000313" key="1">
    <source>
        <dbReference type="EMBL" id="MDL0081841.1"/>
    </source>
</evidence>
<keyword evidence="2" id="KW-1185">Reference proteome</keyword>
<accession>A0ACC6FT26</accession>
<dbReference type="EMBL" id="JANURN010000003">
    <property type="protein sequence ID" value="MDL0081841.1"/>
    <property type="molecule type" value="Genomic_DNA"/>
</dbReference>
<proteinExistence type="predicted"/>
<name>A0ACC6FT26_9HELI</name>
<sequence>MNAPTKRCRSRSLSLSLSNSQTQSQETLKAFEANKHKLFENFRAELESGLPKESTQKSTKSPKHPKLFEITEDKGLNNAGDFRSKDCIELLKLADIVVTNPPFSLFREYVAQLVEYGEKKKKESGKELNFVILGNQNAITYKEIFKLIKENKLWLGRTLSYAAFKVPNYYEERSNRFWIDENGQKWRSFGNICWFTNLTHKKRNEILETIASYKKNPEQYPKYDNYDAINVDKTIEIPLDYDGIMGVPITFLDKHNPKQFEIVGIDRYVADNPNYGKRFSINGREIYARILIRKIAEVDELRKLEFEKM</sequence>
<comment type="caution">
    <text evidence="1">The sequence shown here is derived from an EMBL/GenBank/DDBJ whole genome shotgun (WGS) entry which is preliminary data.</text>
</comment>
<keyword evidence="1" id="KW-0489">Methyltransferase</keyword>
<evidence type="ECO:0000313" key="2">
    <source>
        <dbReference type="Proteomes" id="UP001173802"/>
    </source>
</evidence>
<keyword evidence="1" id="KW-0808">Transferase</keyword>